<evidence type="ECO:0000313" key="3">
    <source>
        <dbReference type="Proteomes" id="UP000178612"/>
    </source>
</evidence>
<protein>
    <recommendedName>
        <fullName evidence="4">Baseplate protein J-like domain-containing protein</fullName>
    </recommendedName>
</protein>
<evidence type="ECO:0000256" key="1">
    <source>
        <dbReference type="SAM" id="Phobius"/>
    </source>
</evidence>
<accession>A0A1G2T3I7</accession>
<keyword evidence="1" id="KW-0812">Transmembrane</keyword>
<evidence type="ECO:0008006" key="4">
    <source>
        <dbReference type="Google" id="ProtNLM"/>
    </source>
</evidence>
<keyword evidence="1" id="KW-0472">Membrane</keyword>
<gene>
    <name evidence="2" type="ORF">A2758_02885</name>
</gene>
<dbReference type="EMBL" id="MHVJ01000013">
    <property type="protein sequence ID" value="OHA91379.1"/>
    <property type="molecule type" value="Genomic_DNA"/>
</dbReference>
<name>A0A1G2T3I7_9BACT</name>
<dbReference type="AlphaFoldDB" id="A0A1G2T3I7"/>
<reference evidence="2 3" key="1">
    <citation type="journal article" date="2016" name="Nat. Commun.">
        <title>Thousands of microbial genomes shed light on interconnected biogeochemical processes in an aquifer system.</title>
        <authorList>
            <person name="Anantharaman K."/>
            <person name="Brown C.T."/>
            <person name="Hug L.A."/>
            <person name="Sharon I."/>
            <person name="Castelle C.J."/>
            <person name="Probst A.J."/>
            <person name="Thomas B.C."/>
            <person name="Singh A."/>
            <person name="Wilkins M.J."/>
            <person name="Karaoz U."/>
            <person name="Brodie E.L."/>
            <person name="Williams K.H."/>
            <person name="Hubbard S.S."/>
            <person name="Banfield J.F."/>
        </authorList>
    </citation>
    <scope>NUCLEOTIDE SEQUENCE [LARGE SCALE GENOMIC DNA]</scope>
</reference>
<proteinExistence type="predicted"/>
<feature type="transmembrane region" description="Helical" evidence="1">
    <location>
        <begin position="67"/>
        <end position="86"/>
    </location>
</feature>
<evidence type="ECO:0000313" key="2">
    <source>
        <dbReference type="EMBL" id="OHA91379.1"/>
    </source>
</evidence>
<organism evidence="2 3">
    <name type="scientific">Candidatus Zambryskibacteria bacterium RIFCSPHIGHO2_01_FULL_49_18</name>
    <dbReference type="NCBI Taxonomy" id="1802740"/>
    <lineage>
        <taxon>Bacteria</taxon>
        <taxon>Candidatus Zambryskiibacteriota</taxon>
    </lineage>
</organism>
<sequence>MPKKIEDIVVPDRRRSIRDIPIPESRRKETGRKDIRNKIQDTKISEESLPPVRTPISRHRRSFRKKIWLVGIITAAVLVFIILSIFNGATLSYAPKSTVLAFENDVYIAHKSGSSGPFYSVVKLSRDKGITAPAGSEQDVSRKASGTIVVYNTSSASQRLIATTRFESAAGKVYRIDKAITVPAKGSVEAIIYADAPGPEYNSAPTDFTVPGLKGSSQFEAVYARSKTPLASGFVGKEKVVKPEDLAKAKAELQAALREELYTEAEAEVPKDFILFRSLSTFSFEDLPQSAGSGANITLNMRGNLYGVMFKRSDLSRFLSQKKLGTGAIEAIEIPNYSSLEITFGSVPPSDLLSSGEVSFKIKGNALAVWLTDEVALKADLAGKHKSEVQSVLKNYLTIASANVTVRPFWKNSLPNEVTKIRITKVSAE</sequence>
<comment type="caution">
    <text evidence="2">The sequence shown here is derived from an EMBL/GenBank/DDBJ whole genome shotgun (WGS) entry which is preliminary data.</text>
</comment>
<dbReference type="Proteomes" id="UP000178612">
    <property type="component" value="Unassembled WGS sequence"/>
</dbReference>
<keyword evidence="1" id="KW-1133">Transmembrane helix</keyword>